<gene>
    <name evidence="14" type="ORF">SK128_001847</name>
</gene>
<dbReference type="GO" id="GO:0016829">
    <property type="term" value="F:lyase activity"/>
    <property type="evidence" value="ECO:0007669"/>
    <property type="project" value="UniProtKB-KW"/>
</dbReference>
<dbReference type="PANTHER" id="PTHR12439">
    <property type="entry name" value="PLACENTAL PROTEIN 11-RELATED"/>
    <property type="match status" value="1"/>
</dbReference>
<keyword evidence="15" id="KW-1185">Reference proteome</keyword>
<organism evidence="14 15">
    <name type="scientific">Halocaridina rubra</name>
    <name type="common">Hawaiian red shrimp</name>
    <dbReference type="NCBI Taxonomy" id="373956"/>
    <lineage>
        <taxon>Eukaryota</taxon>
        <taxon>Metazoa</taxon>
        <taxon>Ecdysozoa</taxon>
        <taxon>Arthropoda</taxon>
        <taxon>Crustacea</taxon>
        <taxon>Multicrustacea</taxon>
        <taxon>Malacostraca</taxon>
        <taxon>Eumalacostraca</taxon>
        <taxon>Eucarida</taxon>
        <taxon>Decapoda</taxon>
        <taxon>Pleocyemata</taxon>
        <taxon>Caridea</taxon>
        <taxon>Atyoidea</taxon>
        <taxon>Atyidae</taxon>
        <taxon>Halocaridina</taxon>
    </lineage>
</organism>
<evidence type="ECO:0000256" key="2">
    <source>
        <dbReference type="ARBA" id="ARBA00010168"/>
    </source>
</evidence>
<dbReference type="GO" id="GO:0004521">
    <property type="term" value="F:RNA endonuclease activity"/>
    <property type="evidence" value="ECO:0007669"/>
    <property type="project" value="UniProtKB-UniRule"/>
</dbReference>
<evidence type="ECO:0000313" key="15">
    <source>
        <dbReference type="Proteomes" id="UP001381693"/>
    </source>
</evidence>
<evidence type="ECO:0000256" key="4">
    <source>
        <dbReference type="ARBA" id="ARBA00022722"/>
    </source>
</evidence>
<dbReference type="CDD" id="cd21159">
    <property type="entry name" value="XendoU"/>
    <property type="match status" value="1"/>
</dbReference>
<dbReference type="EMBL" id="JAXCGZ010007682">
    <property type="protein sequence ID" value="KAK7078743.1"/>
    <property type="molecule type" value="Genomic_DNA"/>
</dbReference>
<comment type="subunit">
    <text evidence="3 11">Monomer.</text>
</comment>
<dbReference type="InterPro" id="IPR037227">
    <property type="entry name" value="EndoU-like"/>
</dbReference>
<comment type="caution">
    <text evidence="14">The sequence shown here is derived from an EMBL/GenBank/DDBJ whole genome shotgun (WGS) entry which is preliminary data.</text>
</comment>
<keyword evidence="11" id="KW-0732">Signal</keyword>
<keyword evidence="9 11" id="KW-0464">Manganese</keyword>
<dbReference type="InterPro" id="IPR039787">
    <property type="entry name" value="ENDOU"/>
</dbReference>
<dbReference type="SUPFAM" id="SSF142877">
    <property type="entry name" value="EndoU-like"/>
    <property type="match status" value="1"/>
</dbReference>
<keyword evidence="6 11" id="KW-0255">Endonuclease</keyword>
<feature type="region of interest" description="Disordered" evidence="12">
    <location>
        <begin position="82"/>
        <end position="105"/>
    </location>
</feature>
<name>A0AAN9A8Q8_HALRR</name>
<keyword evidence="4 11" id="KW-0540">Nuclease</keyword>
<feature type="compositionally biased region" description="Low complexity" evidence="12">
    <location>
        <begin position="55"/>
        <end position="67"/>
    </location>
</feature>
<evidence type="ECO:0000256" key="7">
    <source>
        <dbReference type="ARBA" id="ARBA00022801"/>
    </source>
</evidence>
<evidence type="ECO:0000256" key="8">
    <source>
        <dbReference type="ARBA" id="ARBA00022884"/>
    </source>
</evidence>
<keyword evidence="5 11" id="KW-0479">Metal-binding</keyword>
<evidence type="ECO:0000313" key="14">
    <source>
        <dbReference type="EMBL" id="KAK7078743.1"/>
    </source>
</evidence>
<evidence type="ECO:0000256" key="11">
    <source>
        <dbReference type="RuleBase" id="RU367085"/>
    </source>
</evidence>
<evidence type="ECO:0000256" key="6">
    <source>
        <dbReference type="ARBA" id="ARBA00022759"/>
    </source>
</evidence>
<accession>A0AAN9A8Q8</accession>
<feature type="domain" description="EndoU" evidence="13">
    <location>
        <begin position="67"/>
        <end position="332"/>
    </location>
</feature>
<reference evidence="14 15" key="1">
    <citation type="submission" date="2023-11" db="EMBL/GenBank/DDBJ databases">
        <title>Halocaridina rubra genome assembly.</title>
        <authorList>
            <person name="Smith C."/>
        </authorList>
    </citation>
    <scope>NUCLEOTIDE SEQUENCE [LARGE SCALE GENOMIC DNA]</scope>
    <source>
        <strain evidence="14">EP-1</strain>
        <tissue evidence="14">Whole</tissue>
    </source>
</reference>
<comment type="similarity">
    <text evidence="2 11">Belongs to the ENDOU family.</text>
</comment>
<sequence length="332" mass="37050">MKKIIFLLVVLCGIASIEGCNRGSTSTTTAPPVEEPEIESVTRSTVSRGSGGSRTPGSGSSTGSNVSANEIRLETEKLLELDAGGVQVPMRPQGKTSSSSQGDSASQTLFAAVPDSVMNWETTRLIQTLLDNYEANAAVQEDRTSVEQSEEDNFLNALMRTEVMKELERYLKEKGYLTGDLRSMLKEIWFTTYKRAGRHEGSSGFEHVFVGELKGGKVSGFHNWLNFRKEEQEGDLDYKGYMRIVNLNGKGQIIKLRFDWLNEEKTSRFHVCGYDSRAGDGTLYPLFHDQARCQLSCEVGRKQAQYSDMVLQCPRKECNRKCLPTNLIHFTA</sequence>
<feature type="signal peptide" evidence="11">
    <location>
        <begin position="1"/>
        <end position="19"/>
    </location>
</feature>
<proteinExistence type="inferred from homology"/>
<evidence type="ECO:0000256" key="5">
    <source>
        <dbReference type="ARBA" id="ARBA00022723"/>
    </source>
</evidence>
<dbReference type="InterPro" id="IPR018998">
    <property type="entry name" value="EndoU_C"/>
</dbReference>
<feature type="chain" id="PRO_5042667643" description="EndoU domain-containing protein" evidence="11">
    <location>
        <begin position="20"/>
        <end position="332"/>
    </location>
</feature>
<comment type="cofactor">
    <cofactor evidence="1 11">
        <name>Mn(2+)</name>
        <dbReference type="ChEBI" id="CHEBI:29035"/>
    </cofactor>
</comment>
<dbReference type="PANTHER" id="PTHR12439:SF11">
    <property type="entry name" value="URIDYLATE-SPECIFIC ENDORIBONUCLEASE"/>
    <property type="match status" value="1"/>
</dbReference>
<protein>
    <recommendedName>
        <fullName evidence="13">EndoU domain-containing protein</fullName>
    </recommendedName>
</protein>
<evidence type="ECO:0000256" key="3">
    <source>
        <dbReference type="ARBA" id="ARBA00011245"/>
    </source>
</evidence>
<evidence type="ECO:0000256" key="9">
    <source>
        <dbReference type="ARBA" id="ARBA00023211"/>
    </source>
</evidence>
<evidence type="ECO:0000256" key="12">
    <source>
        <dbReference type="SAM" id="MobiDB-lite"/>
    </source>
</evidence>
<dbReference type="Pfam" id="PF09412">
    <property type="entry name" value="XendoU"/>
    <property type="match status" value="1"/>
</dbReference>
<evidence type="ECO:0000256" key="1">
    <source>
        <dbReference type="ARBA" id="ARBA00001936"/>
    </source>
</evidence>
<feature type="region of interest" description="Disordered" evidence="12">
    <location>
        <begin position="21"/>
        <end position="68"/>
    </location>
</feature>
<keyword evidence="8 11" id="KW-0694">RNA-binding</keyword>
<dbReference type="AlphaFoldDB" id="A0AAN9A8Q8"/>
<dbReference type="GO" id="GO:0016787">
    <property type="term" value="F:hydrolase activity"/>
    <property type="evidence" value="ECO:0007669"/>
    <property type="project" value="UniProtKB-KW"/>
</dbReference>
<dbReference type="Proteomes" id="UP001381693">
    <property type="component" value="Unassembled WGS sequence"/>
</dbReference>
<dbReference type="GO" id="GO:0046872">
    <property type="term" value="F:metal ion binding"/>
    <property type="evidence" value="ECO:0007669"/>
    <property type="project" value="UniProtKB-UniRule"/>
</dbReference>
<keyword evidence="10" id="KW-0456">Lyase</keyword>
<evidence type="ECO:0000259" key="13">
    <source>
        <dbReference type="PROSITE" id="PS51959"/>
    </source>
</evidence>
<evidence type="ECO:0000256" key="10">
    <source>
        <dbReference type="ARBA" id="ARBA00023239"/>
    </source>
</evidence>
<dbReference type="GO" id="GO:0003723">
    <property type="term" value="F:RNA binding"/>
    <property type="evidence" value="ECO:0007669"/>
    <property type="project" value="UniProtKB-UniRule"/>
</dbReference>
<keyword evidence="7 11" id="KW-0378">Hydrolase</keyword>
<dbReference type="PROSITE" id="PS51959">
    <property type="entry name" value="ENDOU"/>
    <property type="match status" value="1"/>
</dbReference>